<dbReference type="OrthoDB" id="196472at2"/>
<keyword evidence="3 6" id="KW-0812">Transmembrane</keyword>
<evidence type="ECO:0000256" key="3">
    <source>
        <dbReference type="ARBA" id="ARBA00022692"/>
    </source>
</evidence>
<comment type="subcellular location">
    <subcellularLocation>
        <location evidence="1">Cell membrane</location>
        <topology evidence="1">Multi-pass membrane protein</topology>
    </subcellularLocation>
</comment>
<dbReference type="InterPro" id="IPR016174">
    <property type="entry name" value="Di-haem_cyt_TM"/>
</dbReference>
<feature type="domain" description="Cytochrome b561 bacterial/Ni-hydrogenase" evidence="7">
    <location>
        <begin position="7"/>
        <end position="175"/>
    </location>
</feature>
<dbReference type="PANTHER" id="PTHR30485:SF2">
    <property type="entry name" value="BLL0597 PROTEIN"/>
    <property type="match status" value="1"/>
</dbReference>
<dbReference type="GO" id="GO:0022904">
    <property type="term" value="P:respiratory electron transport chain"/>
    <property type="evidence" value="ECO:0007669"/>
    <property type="project" value="InterPro"/>
</dbReference>
<dbReference type="SUPFAM" id="SSF81342">
    <property type="entry name" value="Transmembrane di-heme cytochromes"/>
    <property type="match status" value="1"/>
</dbReference>
<proteinExistence type="predicted"/>
<feature type="transmembrane region" description="Helical" evidence="6">
    <location>
        <begin position="33"/>
        <end position="54"/>
    </location>
</feature>
<dbReference type="PANTHER" id="PTHR30485">
    <property type="entry name" value="NI/FE-HYDROGENASE 1 B-TYPE CYTOCHROME SUBUNIT"/>
    <property type="match status" value="1"/>
</dbReference>
<feature type="transmembrane region" description="Helical" evidence="6">
    <location>
        <begin position="187"/>
        <end position="207"/>
    </location>
</feature>
<evidence type="ECO:0000313" key="9">
    <source>
        <dbReference type="Proteomes" id="UP000283077"/>
    </source>
</evidence>
<evidence type="ECO:0000256" key="2">
    <source>
        <dbReference type="ARBA" id="ARBA00022475"/>
    </source>
</evidence>
<dbReference type="Proteomes" id="UP000283077">
    <property type="component" value="Unassembled WGS sequence"/>
</dbReference>
<keyword evidence="2" id="KW-1003">Cell membrane</keyword>
<keyword evidence="9" id="KW-1185">Reference proteome</keyword>
<accession>A0A437QIF1</accession>
<dbReference type="AlphaFoldDB" id="A0A437QIF1"/>
<dbReference type="Gene3D" id="1.20.950.20">
    <property type="entry name" value="Transmembrane di-heme cytochromes, Chain C"/>
    <property type="match status" value="1"/>
</dbReference>
<sequence length="221" mass="24932">MQKSKIWDGAVRIFHWSQVLLLAGLWYSADQEWYGLHMTLAYTLAALLLSRLVWGVVGSENARFNHFVTSPRQAWLWLRHSPKRTVNGHNPLSGYMVLLMLTLILLQFVTGLMTSDDILTEGPLVALVPSAWVGIASTIHQWNINVILALVAVHIVAAIWHQWRGDKVITAMVTGNKLTAEKGEFKFRAVGLYLLLVLIIGGAFYLWQGDVVLEMLRSEWA</sequence>
<name>A0A437QIF1_9GAMM</name>
<dbReference type="RefSeq" id="WP_127700284.1">
    <property type="nucleotide sequence ID" value="NZ_SACS01000019.1"/>
</dbReference>
<feature type="transmembrane region" description="Helical" evidence="6">
    <location>
        <begin position="9"/>
        <end position="27"/>
    </location>
</feature>
<dbReference type="InterPro" id="IPR011577">
    <property type="entry name" value="Cyt_b561_bac/Ni-Hgenase"/>
</dbReference>
<evidence type="ECO:0000256" key="6">
    <source>
        <dbReference type="SAM" id="Phobius"/>
    </source>
</evidence>
<reference evidence="8 9" key="1">
    <citation type="submission" date="2019-01" db="EMBL/GenBank/DDBJ databases">
        <authorList>
            <person name="Chen W.-M."/>
        </authorList>
    </citation>
    <scope>NUCLEOTIDE SEQUENCE [LARGE SCALE GENOMIC DNA]</scope>
    <source>
        <strain evidence="8 9">KYPC3</strain>
    </source>
</reference>
<keyword evidence="5 6" id="KW-0472">Membrane</keyword>
<evidence type="ECO:0000259" key="7">
    <source>
        <dbReference type="Pfam" id="PF01292"/>
    </source>
</evidence>
<evidence type="ECO:0000256" key="5">
    <source>
        <dbReference type="ARBA" id="ARBA00023136"/>
    </source>
</evidence>
<protein>
    <submittedName>
        <fullName evidence="8">Cytochrome B</fullName>
    </submittedName>
</protein>
<dbReference type="InterPro" id="IPR051542">
    <property type="entry name" value="Hydrogenase_cytochrome"/>
</dbReference>
<keyword evidence="4 6" id="KW-1133">Transmembrane helix</keyword>
<dbReference type="Pfam" id="PF01292">
    <property type="entry name" value="Ni_hydr_CYTB"/>
    <property type="match status" value="1"/>
</dbReference>
<evidence type="ECO:0000256" key="1">
    <source>
        <dbReference type="ARBA" id="ARBA00004651"/>
    </source>
</evidence>
<comment type="caution">
    <text evidence="8">The sequence shown here is derived from an EMBL/GenBank/DDBJ whole genome shotgun (WGS) entry which is preliminary data.</text>
</comment>
<organism evidence="8 9">
    <name type="scientific">Rheinheimera riviphila</name>
    <dbReference type="NCBI Taxonomy" id="1834037"/>
    <lineage>
        <taxon>Bacteria</taxon>
        <taxon>Pseudomonadati</taxon>
        <taxon>Pseudomonadota</taxon>
        <taxon>Gammaproteobacteria</taxon>
        <taxon>Chromatiales</taxon>
        <taxon>Chromatiaceae</taxon>
        <taxon>Rheinheimera</taxon>
    </lineage>
</organism>
<dbReference type="GO" id="GO:0009055">
    <property type="term" value="F:electron transfer activity"/>
    <property type="evidence" value="ECO:0007669"/>
    <property type="project" value="InterPro"/>
</dbReference>
<gene>
    <name evidence="8" type="ORF">EOE67_15680</name>
</gene>
<dbReference type="GO" id="GO:0005886">
    <property type="term" value="C:plasma membrane"/>
    <property type="evidence" value="ECO:0007669"/>
    <property type="project" value="UniProtKB-SubCell"/>
</dbReference>
<feature type="transmembrane region" description="Helical" evidence="6">
    <location>
        <begin position="142"/>
        <end position="160"/>
    </location>
</feature>
<feature type="transmembrane region" description="Helical" evidence="6">
    <location>
        <begin position="92"/>
        <end position="113"/>
    </location>
</feature>
<dbReference type="EMBL" id="SACS01000019">
    <property type="protein sequence ID" value="RVU34311.1"/>
    <property type="molecule type" value="Genomic_DNA"/>
</dbReference>
<evidence type="ECO:0000313" key="8">
    <source>
        <dbReference type="EMBL" id="RVU34311.1"/>
    </source>
</evidence>
<evidence type="ECO:0000256" key="4">
    <source>
        <dbReference type="ARBA" id="ARBA00022989"/>
    </source>
</evidence>
<dbReference type="GO" id="GO:0020037">
    <property type="term" value="F:heme binding"/>
    <property type="evidence" value="ECO:0007669"/>
    <property type="project" value="TreeGrafter"/>
</dbReference>